<gene>
    <name evidence="3" type="ORF">EFK50_15650</name>
</gene>
<feature type="compositionally biased region" description="Low complexity" evidence="1">
    <location>
        <begin position="522"/>
        <end position="537"/>
    </location>
</feature>
<keyword evidence="2" id="KW-0732">Signal</keyword>
<sequence length="772" mass="82261">MPRSKRAAWGALAAIAGLLSTSALMSTTAYADRQDPGTGSGDATTGDVRTVGPDYNGGKQLSLTKGMAKQRSRSSAAAEASAEVGTSKTWLALNDVTGQIYLKSYTMRGLGDHIQVWVADDTKFPAGDCRDNLGLSDITDAQVSSFVHEFDTNIYPTESAAFSVPPSRDGTGGADLAGQIGQPADYWKVDAGQSDDIVVLVDNVKDANYYDPSTPDGQTYIAGFFYSVFNEYVDRNVMTIDAFDWLHRTGATPPDDSATAPYTACTADLGSNRPLGQSKPHLYEGTFAHEYQHLLEYYADADEESWINEGLSDWAQTLVGYVDPSIAPDKPGADSHLSCFQGFADPAFGGPENSLTEWQDQGGPEILCDYGAAYSFMEYLASHYGEAFMSKLHTNPGNGLAGLDAVLKASAPKVKGKPGPHKTAMQTLHDWAAAMALDSAAQRKHTIRGGVFKWLTIASMNAKINWDNAQAYSTPGAPPNGSDYVRLRKANGSYLGAKDLRSLTFDGASTLAPTPVEWTESATPPDATTDTTTCDNTGNGAGPAALYSGCGENLDRSIVRSVAVPSGGATLSFDALWDAEDQWDYGFVQVSADGGKTWQSLATADTTTEHDPGAVAAVVENLPGFTGDSGSWKTETADLSAYAGKNVLVGFRYITDSGVNEAGFWVRNIKVGATELPSTLAGWQTISQANPTKVAGYTVQLVAYDGRGRSWYTSVKLNSAFDGRLNAFDLFRKLGFRATTVGAIVTQDDPTESVTQYARYQLKVNGVLQPGG</sequence>
<dbReference type="EMBL" id="RJSE01000007">
    <property type="protein sequence ID" value="RNL63143.1"/>
    <property type="molecule type" value="Genomic_DNA"/>
</dbReference>
<evidence type="ECO:0000256" key="1">
    <source>
        <dbReference type="SAM" id="MobiDB-lite"/>
    </source>
</evidence>
<dbReference type="Gene3D" id="2.60.120.260">
    <property type="entry name" value="Galactose-binding domain-like"/>
    <property type="match status" value="1"/>
</dbReference>
<comment type="caution">
    <text evidence="3">The sequence shown here is derived from an EMBL/GenBank/DDBJ whole genome shotgun (WGS) entry which is preliminary data.</text>
</comment>
<name>A0A3N0CJM8_9ACTN</name>
<dbReference type="OrthoDB" id="275270at2"/>
<dbReference type="Pfam" id="PF20773">
    <property type="entry name" value="InhA-like_MAM"/>
    <property type="match status" value="1"/>
</dbReference>
<dbReference type="AlphaFoldDB" id="A0A3N0CJM8"/>
<protein>
    <submittedName>
        <fullName evidence="3">Peptidase M6</fullName>
    </submittedName>
</protein>
<evidence type="ECO:0000313" key="3">
    <source>
        <dbReference type="EMBL" id="RNL63143.1"/>
    </source>
</evidence>
<keyword evidence="4" id="KW-1185">Reference proteome</keyword>
<feature type="chain" id="PRO_5017922089" evidence="2">
    <location>
        <begin position="32"/>
        <end position="772"/>
    </location>
</feature>
<dbReference type="Proteomes" id="UP000267128">
    <property type="component" value="Unassembled WGS sequence"/>
</dbReference>
<dbReference type="RefSeq" id="WP_123228435.1">
    <property type="nucleotide sequence ID" value="NZ_RJSE01000007.1"/>
</dbReference>
<organism evidence="3 4">
    <name type="scientific">Nocardioides marmoriginsengisoli</name>
    <dbReference type="NCBI Taxonomy" id="661483"/>
    <lineage>
        <taxon>Bacteria</taxon>
        <taxon>Bacillati</taxon>
        <taxon>Actinomycetota</taxon>
        <taxon>Actinomycetes</taxon>
        <taxon>Propionibacteriales</taxon>
        <taxon>Nocardioidaceae</taxon>
        <taxon>Nocardioides</taxon>
    </lineage>
</organism>
<proteinExistence type="predicted"/>
<evidence type="ECO:0000256" key="2">
    <source>
        <dbReference type="SAM" id="SignalP"/>
    </source>
</evidence>
<feature type="signal peptide" evidence="2">
    <location>
        <begin position="1"/>
        <end position="31"/>
    </location>
</feature>
<reference evidence="3 4" key="1">
    <citation type="submission" date="2018-11" db="EMBL/GenBank/DDBJ databases">
        <authorList>
            <person name="Li F."/>
        </authorList>
    </citation>
    <scope>NUCLEOTIDE SEQUENCE [LARGE SCALE GENOMIC DNA]</scope>
    <source>
        <strain evidence="3 4">Gsoil 097</strain>
    </source>
</reference>
<accession>A0A3N0CJM8</accession>
<evidence type="ECO:0000313" key="4">
    <source>
        <dbReference type="Proteomes" id="UP000267128"/>
    </source>
</evidence>
<feature type="region of interest" description="Disordered" evidence="1">
    <location>
        <begin position="31"/>
        <end position="74"/>
    </location>
</feature>
<feature type="region of interest" description="Disordered" evidence="1">
    <location>
        <begin position="516"/>
        <end position="537"/>
    </location>
</feature>